<dbReference type="AlphaFoldDB" id="A0A1G4G898"/>
<dbReference type="InterPro" id="IPR010982">
    <property type="entry name" value="Lambda_DNA-bd_dom_sf"/>
</dbReference>
<keyword evidence="3" id="KW-1185">Reference proteome</keyword>
<dbReference type="PROSITE" id="PS50943">
    <property type="entry name" value="HTH_CROC1"/>
    <property type="match status" value="1"/>
</dbReference>
<accession>A0A1G4G898</accession>
<sequence length="135" mass="15816">MNNTETNKKSVHQGKNAKLFRETKGIKQEVIAIELNITQQAVSQLEKRRELDDETIEAYARIVGIDEYFIRNMPDNSLPEVTSNFFDQSSQILNFNPLDKLVELYSEKDELYERMLLEKEKVNNYLEKALDKLSK</sequence>
<reference evidence="2 3" key="1">
    <citation type="submission" date="2016-08" db="EMBL/GenBank/DDBJ databases">
        <authorList>
            <person name="Seilhamer J.J."/>
        </authorList>
    </citation>
    <scope>NUCLEOTIDE SEQUENCE [LARGE SCALE GENOMIC DNA]</scope>
    <source>
        <strain evidence="2">ING2-E5A</strain>
    </source>
</reference>
<proteinExistence type="predicted"/>
<dbReference type="CDD" id="cd00093">
    <property type="entry name" value="HTH_XRE"/>
    <property type="match status" value="1"/>
</dbReference>
<dbReference type="Pfam" id="PF01381">
    <property type="entry name" value="HTH_3"/>
    <property type="match status" value="1"/>
</dbReference>
<dbReference type="Proteomes" id="UP000178485">
    <property type="component" value="Chromosome i"/>
</dbReference>
<protein>
    <submittedName>
        <fullName evidence="2">XRE family transcriptional regulator</fullName>
    </submittedName>
</protein>
<dbReference type="InterPro" id="IPR001387">
    <property type="entry name" value="Cro/C1-type_HTH"/>
</dbReference>
<name>A0A1G4G898_9BACT</name>
<dbReference type="STRING" id="1642646.ING2E5A_1942"/>
<evidence type="ECO:0000259" key="1">
    <source>
        <dbReference type="PROSITE" id="PS50943"/>
    </source>
</evidence>
<dbReference type="KEGG" id="pmuc:ING2E5A_1942"/>
<dbReference type="EMBL" id="LT608328">
    <property type="protein sequence ID" value="SCM58731.1"/>
    <property type="molecule type" value="Genomic_DNA"/>
</dbReference>
<gene>
    <name evidence="2" type="ORF">ING2E5A_1942</name>
</gene>
<dbReference type="SMART" id="SM00530">
    <property type="entry name" value="HTH_XRE"/>
    <property type="match status" value="1"/>
</dbReference>
<dbReference type="SUPFAM" id="SSF47413">
    <property type="entry name" value="lambda repressor-like DNA-binding domains"/>
    <property type="match status" value="1"/>
</dbReference>
<dbReference type="Gene3D" id="1.10.260.40">
    <property type="entry name" value="lambda repressor-like DNA-binding domains"/>
    <property type="match status" value="1"/>
</dbReference>
<dbReference type="GO" id="GO:0003677">
    <property type="term" value="F:DNA binding"/>
    <property type="evidence" value="ECO:0007669"/>
    <property type="project" value="InterPro"/>
</dbReference>
<evidence type="ECO:0000313" key="2">
    <source>
        <dbReference type="EMBL" id="SCM58731.1"/>
    </source>
</evidence>
<organism evidence="2 3">
    <name type="scientific">Petrimonas mucosa</name>
    <dbReference type="NCBI Taxonomy" id="1642646"/>
    <lineage>
        <taxon>Bacteria</taxon>
        <taxon>Pseudomonadati</taxon>
        <taxon>Bacteroidota</taxon>
        <taxon>Bacteroidia</taxon>
        <taxon>Bacteroidales</taxon>
        <taxon>Dysgonomonadaceae</taxon>
        <taxon>Petrimonas</taxon>
    </lineage>
</organism>
<evidence type="ECO:0000313" key="3">
    <source>
        <dbReference type="Proteomes" id="UP000178485"/>
    </source>
</evidence>
<feature type="domain" description="HTH cro/C1-type" evidence="1">
    <location>
        <begin position="18"/>
        <end position="70"/>
    </location>
</feature>
<dbReference type="RefSeq" id="WP_071137177.1">
    <property type="nucleotide sequence ID" value="NZ_LT608328.1"/>
</dbReference>